<name>A0A1X0QF41_9MICR</name>
<dbReference type="VEuPathDB" id="MicrosporidiaDB:A0H76_2796"/>
<evidence type="ECO:0000313" key="2">
    <source>
        <dbReference type="EMBL" id="ORD98275.1"/>
    </source>
</evidence>
<dbReference type="Proteomes" id="UP000192501">
    <property type="component" value="Unassembled WGS sequence"/>
</dbReference>
<proteinExistence type="predicted"/>
<evidence type="ECO:0000313" key="3">
    <source>
        <dbReference type="Proteomes" id="UP000192501"/>
    </source>
</evidence>
<keyword evidence="1" id="KW-0175">Coiled coil</keyword>
<protein>
    <submittedName>
        <fullName evidence="2">Uncharacterized protein</fullName>
    </submittedName>
</protein>
<organism evidence="2 3">
    <name type="scientific">Hepatospora eriocheir</name>
    <dbReference type="NCBI Taxonomy" id="1081669"/>
    <lineage>
        <taxon>Eukaryota</taxon>
        <taxon>Fungi</taxon>
        <taxon>Fungi incertae sedis</taxon>
        <taxon>Microsporidia</taxon>
        <taxon>Hepatosporidae</taxon>
        <taxon>Hepatospora</taxon>
    </lineage>
</organism>
<evidence type="ECO:0000256" key="1">
    <source>
        <dbReference type="SAM" id="Coils"/>
    </source>
</evidence>
<accession>A0A1X0QF41</accession>
<gene>
    <name evidence="2" type="ORF">A0H76_2796</name>
</gene>
<reference evidence="2 3" key="1">
    <citation type="journal article" date="2017" name="Environ. Microbiol.">
        <title>Decay of the glycolytic pathway and adaptation to intranuclear parasitism within Enterocytozoonidae microsporidia.</title>
        <authorList>
            <person name="Wiredu Boakye D."/>
            <person name="Jaroenlak P."/>
            <person name="Prachumwat A."/>
            <person name="Williams T.A."/>
            <person name="Bateman K.S."/>
            <person name="Itsathitphaisarn O."/>
            <person name="Sritunyalucksana K."/>
            <person name="Paszkiewicz K.H."/>
            <person name="Moore K.A."/>
            <person name="Stentiford G.D."/>
            <person name="Williams B.A."/>
        </authorList>
    </citation>
    <scope>NUCLEOTIDE SEQUENCE [LARGE SCALE GENOMIC DNA]</scope>
    <source>
        <strain evidence="3">canceri</strain>
    </source>
</reference>
<dbReference type="AlphaFoldDB" id="A0A1X0QF41"/>
<sequence length="101" mass="12057">MGMLSEIEELQLTIKQKLIQRLDLNNDSFETLLNNYKSKQFNSKYNTTEVKAKENFNKFLLEIKHTIESKNEAFPNEYEMLSNTLRDIINDANKQNTQRYF</sequence>
<dbReference type="EMBL" id="LTAI01000842">
    <property type="protein sequence ID" value="ORD98275.1"/>
    <property type="molecule type" value="Genomic_DNA"/>
</dbReference>
<comment type="caution">
    <text evidence="2">The sequence shown here is derived from an EMBL/GenBank/DDBJ whole genome shotgun (WGS) entry which is preliminary data.</text>
</comment>
<feature type="coiled-coil region" evidence="1">
    <location>
        <begin position="7"/>
        <end position="39"/>
    </location>
</feature>